<dbReference type="Pfam" id="PF11614">
    <property type="entry name" value="FixG_C"/>
    <property type="match status" value="1"/>
</dbReference>
<dbReference type="InterPro" id="IPR014116">
    <property type="entry name" value="Cyt_c_oxidase_cbb3_FixG"/>
</dbReference>
<reference evidence="9 10" key="1">
    <citation type="journal article" date="2015" name="PLoS Negl. Trop. Dis.">
        <title>Distribution of Plasmids in Distinct Leptospira Pathogenic Species.</title>
        <authorList>
            <person name="Wang Y."/>
            <person name="Zhuang X."/>
            <person name="Zhong Y."/>
            <person name="Zhang C."/>
            <person name="Zhang Y."/>
            <person name="Zeng L."/>
            <person name="Zhu Y."/>
            <person name="He P."/>
            <person name="Dong K."/>
            <person name="Pal U."/>
            <person name="Guo X."/>
            <person name="Qin J."/>
        </authorList>
    </citation>
    <scope>NUCLEOTIDE SEQUENCE [LARGE SCALE GENOMIC DNA]</scope>
    <source>
        <strain evidence="9 10">56604</strain>
    </source>
</reference>
<organism evidence="9">
    <name type="scientific">Leptospira borgpetersenii serovar Ballum</name>
    <dbReference type="NCBI Taxonomy" id="280505"/>
    <lineage>
        <taxon>Bacteria</taxon>
        <taxon>Pseudomonadati</taxon>
        <taxon>Spirochaetota</taxon>
        <taxon>Spirochaetia</taxon>
        <taxon>Leptospirales</taxon>
        <taxon>Leptospiraceae</taxon>
        <taxon>Leptospira</taxon>
    </lineage>
</organism>
<evidence type="ECO:0000256" key="5">
    <source>
        <dbReference type="ARBA" id="ARBA00023004"/>
    </source>
</evidence>
<dbReference type="InterPro" id="IPR013783">
    <property type="entry name" value="Ig-like_fold"/>
</dbReference>
<dbReference type="Proteomes" id="UP000058857">
    <property type="component" value="Chromosome 1"/>
</dbReference>
<name>A0A0E3B7R8_LEPBO</name>
<keyword evidence="6" id="KW-0411">Iron-sulfur</keyword>
<dbReference type="NCBIfam" id="TIGR02745">
    <property type="entry name" value="ccoG_rdxA_fixG"/>
    <property type="match status" value="1"/>
</dbReference>
<dbReference type="InterPro" id="IPR032879">
    <property type="entry name" value="FixG_C"/>
</dbReference>
<dbReference type="PROSITE" id="PS51379">
    <property type="entry name" value="4FE4S_FER_2"/>
    <property type="match status" value="1"/>
</dbReference>
<dbReference type="InterPro" id="IPR051684">
    <property type="entry name" value="Electron_Trans/Redox"/>
</dbReference>
<proteinExistence type="predicted"/>
<evidence type="ECO:0000256" key="3">
    <source>
        <dbReference type="ARBA" id="ARBA00022723"/>
    </source>
</evidence>
<dbReference type="RefSeq" id="WP_002722751.1">
    <property type="nucleotide sequence ID" value="NZ_CP012029.1"/>
</dbReference>
<dbReference type="InterPro" id="IPR017900">
    <property type="entry name" value="4Fe4S_Fe_S_CS"/>
</dbReference>
<keyword evidence="2" id="KW-0004">4Fe-4S</keyword>
<dbReference type="Gene3D" id="2.60.40.10">
    <property type="entry name" value="Immunoglobulins"/>
    <property type="match status" value="1"/>
</dbReference>
<dbReference type="GeneID" id="61174359"/>
<dbReference type="AlphaFoldDB" id="A0A0E3B7R8"/>
<feature type="transmembrane region" description="Helical" evidence="7">
    <location>
        <begin position="16"/>
        <end position="34"/>
    </location>
</feature>
<dbReference type="Pfam" id="PF13746">
    <property type="entry name" value="Fer4_18"/>
    <property type="match status" value="1"/>
</dbReference>
<evidence type="ECO:0000256" key="2">
    <source>
        <dbReference type="ARBA" id="ARBA00022485"/>
    </source>
</evidence>
<dbReference type="GO" id="GO:0051539">
    <property type="term" value="F:4 iron, 4 sulfur cluster binding"/>
    <property type="evidence" value="ECO:0007669"/>
    <property type="project" value="UniProtKB-KW"/>
</dbReference>
<evidence type="ECO:0000259" key="8">
    <source>
        <dbReference type="PROSITE" id="PS51379"/>
    </source>
</evidence>
<evidence type="ECO:0000256" key="4">
    <source>
        <dbReference type="ARBA" id="ARBA00022982"/>
    </source>
</evidence>
<dbReference type="PANTHER" id="PTHR30176:SF3">
    <property type="entry name" value="FERREDOXIN-TYPE PROTEIN NAPH"/>
    <property type="match status" value="1"/>
</dbReference>
<evidence type="ECO:0000256" key="1">
    <source>
        <dbReference type="ARBA" id="ARBA00022448"/>
    </source>
</evidence>
<evidence type="ECO:0000313" key="9">
    <source>
        <dbReference type="EMBL" id="ALO25845.1"/>
    </source>
</evidence>
<evidence type="ECO:0000256" key="7">
    <source>
        <dbReference type="SAM" id="Phobius"/>
    </source>
</evidence>
<feature type="transmembrane region" description="Helical" evidence="7">
    <location>
        <begin position="165"/>
        <end position="184"/>
    </location>
</feature>
<feature type="transmembrane region" description="Helical" evidence="7">
    <location>
        <begin position="62"/>
        <end position="83"/>
    </location>
</feature>
<keyword evidence="4" id="KW-0249">Electron transport</keyword>
<dbReference type="PATRIC" id="fig|280505.15.peg.1519"/>
<dbReference type="PANTHER" id="PTHR30176">
    <property type="entry name" value="FERREDOXIN-TYPE PROTEIN NAPH"/>
    <property type="match status" value="1"/>
</dbReference>
<keyword evidence="3" id="KW-0479">Metal-binding</keyword>
<dbReference type="SUPFAM" id="SSF54862">
    <property type="entry name" value="4Fe-4S ferredoxins"/>
    <property type="match status" value="1"/>
</dbReference>
<dbReference type="GO" id="GO:0005886">
    <property type="term" value="C:plasma membrane"/>
    <property type="evidence" value="ECO:0007669"/>
    <property type="project" value="TreeGrafter"/>
</dbReference>
<keyword evidence="5" id="KW-0408">Iron</keyword>
<keyword evidence="7" id="KW-1133">Transmembrane helix</keyword>
<evidence type="ECO:0000313" key="10">
    <source>
        <dbReference type="Proteomes" id="UP000058857"/>
    </source>
</evidence>
<keyword evidence="1" id="KW-0813">Transport</keyword>
<accession>A0A0E3B7R8</accession>
<gene>
    <name evidence="9" type="ORF">LBBP_01556</name>
</gene>
<keyword evidence="7" id="KW-0812">Transmembrane</keyword>
<feature type="domain" description="4Fe-4S ferredoxin-type" evidence="8">
    <location>
        <begin position="221"/>
        <end position="249"/>
    </location>
</feature>
<dbReference type="GO" id="GO:0046872">
    <property type="term" value="F:metal ion binding"/>
    <property type="evidence" value="ECO:0007669"/>
    <property type="project" value="UniProtKB-KW"/>
</dbReference>
<protein>
    <submittedName>
        <fullName evidence="9">Polyferredoxin</fullName>
    </submittedName>
</protein>
<feature type="transmembrane region" description="Helical" evidence="7">
    <location>
        <begin position="299"/>
        <end position="318"/>
    </location>
</feature>
<keyword evidence="7" id="KW-0472">Membrane</keyword>
<sequence>MVISRHISGKIRSARYLVEAILVPFYLFLPWLRWEEHPLIRLDIPGRKFYLLGNIFTPQEGFYLHLFLIGMGLSLFFFTALIGRVWCGWACPQTVFTDLFDFIGRTILGSKYGKKDAPLFGKILVHKLWIFLSLLGALAWVSYFADPYEMISDILSSSFLTNPPTWIYFTLFFTATLYLDMAFVREQFCKYACPYARFQTVMMDADSINVTYDFKRGEPRRKAKIQIGDCTACNLCLVVCPTGIDIREGVNIGCISCGKCVDACTKTMGKEGKKTLIGYMSENQANDPKNKIRWIRPRSFIYGILLLCVLITSVILLYNRIPLYANILPDRIVQPMEIPGEIVRNFYNAQLSNMTFENRLLNVSVEESTLPSPIRILLGGTQTPSVEIQANSVQDFRIILETTLKSSNRSQSQTSHQITLKITDSKNKNYQLKKTIPFRIPISIQN</sequence>
<dbReference type="Pfam" id="PF12801">
    <property type="entry name" value="Fer4_5"/>
    <property type="match status" value="1"/>
</dbReference>
<dbReference type="InterPro" id="IPR017896">
    <property type="entry name" value="4Fe4S_Fe-S-bd"/>
</dbReference>
<dbReference type="EMBL" id="CP012029">
    <property type="protein sequence ID" value="ALO25845.1"/>
    <property type="molecule type" value="Genomic_DNA"/>
</dbReference>
<dbReference type="PROSITE" id="PS00198">
    <property type="entry name" value="4FE4S_FER_1"/>
    <property type="match status" value="1"/>
</dbReference>
<evidence type="ECO:0000256" key="6">
    <source>
        <dbReference type="ARBA" id="ARBA00023014"/>
    </source>
</evidence>
<feature type="transmembrane region" description="Helical" evidence="7">
    <location>
        <begin position="124"/>
        <end position="145"/>
    </location>
</feature>